<dbReference type="Pfam" id="PF02515">
    <property type="entry name" value="CoA_transf_3"/>
    <property type="match status" value="1"/>
</dbReference>
<gene>
    <name evidence="2" type="ORF">HF685_11860</name>
</gene>
<accession>A0A6H2DQ53</accession>
<organism evidence="2 3">
    <name type="scientific">Parasphingorhabdus halotolerans</name>
    <dbReference type="NCBI Taxonomy" id="2725558"/>
    <lineage>
        <taxon>Bacteria</taxon>
        <taxon>Pseudomonadati</taxon>
        <taxon>Pseudomonadota</taxon>
        <taxon>Alphaproteobacteria</taxon>
        <taxon>Sphingomonadales</taxon>
        <taxon>Sphingomonadaceae</taxon>
        <taxon>Parasphingorhabdus</taxon>
    </lineage>
</organism>
<dbReference type="InterPro" id="IPR023606">
    <property type="entry name" value="CoA-Trfase_III_dom_1_sf"/>
</dbReference>
<proteinExistence type="predicted"/>
<dbReference type="InterPro" id="IPR050483">
    <property type="entry name" value="CoA-transferase_III_domain"/>
</dbReference>
<dbReference type="PANTHER" id="PTHR48207">
    <property type="entry name" value="SUCCINATE--HYDROXYMETHYLGLUTARATE COA-TRANSFERASE"/>
    <property type="match status" value="1"/>
</dbReference>
<keyword evidence="3" id="KW-1185">Reference proteome</keyword>
<protein>
    <submittedName>
        <fullName evidence="2">CoA transferase</fullName>
    </submittedName>
</protein>
<evidence type="ECO:0000313" key="3">
    <source>
        <dbReference type="Proteomes" id="UP000501600"/>
    </source>
</evidence>
<evidence type="ECO:0000313" key="2">
    <source>
        <dbReference type="EMBL" id="QJB69891.1"/>
    </source>
</evidence>
<name>A0A6H2DQ53_9SPHN</name>
<evidence type="ECO:0000256" key="1">
    <source>
        <dbReference type="ARBA" id="ARBA00022679"/>
    </source>
</evidence>
<reference evidence="2 3" key="1">
    <citation type="submission" date="2020-04" db="EMBL/GenBank/DDBJ databases">
        <title>Genome sequence for Sphingorhabdus sp. strain M1.</title>
        <authorList>
            <person name="Park S.-J."/>
        </authorList>
    </citation>
    <scope>NUCLEOTIDE SEQUENCE [LARGE SCALE GENOMIC DNA]</scope>
    <source>
        <strain evidence="2 3">JK6</strain>
    </source>
</reference>
<dbReference type="AlphaFoldDB" id="A0A6H2DQ53"/>
<dbReference type="KEGG" id="phao:HF685_11860"/>
<keyword evidence="1 2" id="KW-0808">Transferase</keyword>
<dbReference type="GO" id="GO:0008410">
    <property type="term" value="F:CoA-transferase activity"/>
    <property type="evidence" value="ECO:0007669"/>
    <property type="project" value="TreeGrafter"/>
</dbReference>
<dbReference type="PANTHER" id="PTHR48207:SF3">
    <property type="entry name" value="SUCCINATE--HYDROXYMETHYLGLUTARATE COA-TRANSFERASE"/>
    <property type="match status" value="1"/>
</dbReference>
<dbReference type="SUPFAM" id="SSF89796">
    <property type="entry name" value="CoA-transferase family III (CaiB/BaiF)"/>
    <property type="match status" value="1"/>
</dbReference>
<dbReference type="Proteomes" id="UP000501600">
    <property type="component" value="Chromosome"/>
</dbReference>
<dbReference type="Gene3D" id="3.40.50.10540">
    <property type="entry name" value="Crotonobetainyl-coa:carnitine coa-transferase, domain 1"/>
    <property type="match status" value="1"/>
</dbReference>
<sequence length="381" mass="42010">MKVLDFSRVVAGPFATRMLSDLGADVLKIEPPEGDVTRTFSNPGGGAAGFYMQQNIGKRNICLDLKQEAARDLARKLAAEADIVVENFRPGVMAKFGLAWEDLKKLNPKLVMLSISGFGQTGPEAKRAAYAPIIHAESGLIGRQAQMSGGPAYDMQFAMADSYTSLHGLIGVLAALRVAEKTGQGQQIDMTLLNALHASDDYANWALDGTWPRPVETIVWQAPEDMQLLIVGDMRWLWHCFSTMDDLQDPTPKGADLTTKIKLRREAMEHHIASYESFDALTKRLDAMNLAWGKVNEFGPEIYEQESIKHRGIVVDIEDDIGNARRTVQSPYRFSESQSGLPSGTRLSRRGEHNLEALEDWLGLPADEVEALADAGVLLRE</sequence>
<dbReference type="InterPro" id="IPR003673">
    <property type="entry name" value="CoA-Trfase_fam_III"/>
</dbReference>
<dbReference type="EMBL" id="CP051217">
    <property type="protein sequence ID" value="QJB69891.1"/>
    <property type="molecule type" value="Genomic_DNA"/>
</dbReference>